<evidence type="ECO:0000313" key="2">
    <source>
        <dbReference type="Proteomes" id="UP000324800"/>
    </source>
</evidence>
<dbReference type="EMBL" id="SNRW01041939">
    <property type="protein sequence ID" value="KAA6334674.1"/>
    <property type="molecule type" value="Genomic_DNA"/>
</dbReference>
<reference evidence="1 2" key="1">
    <citation type="submission" date="2019-03" db="EMBL/GenBank/DDBJ databases">
        <title>Single cell metagenomics reveals metabolic interactions within the superorganism composed of flagellate Streblomastix strix and complex community of Bacteroidetes bacteria on its surface.</title>
        <authorList>
            <person name="Treitli S.C."/>
            <person name="Kolisko M."/>
            <person name="Husnik F."/>
            <person name="Keeling P."/>
            <person name="Hampl V."/>
        </authorList>
    </citation>
    <scope>NUCLEOTIDE SEQUENCE [LARGE SCALE GENOMIC DNA]</scope>
    <source>
        <strain evidence="1">ST1C</strain>
    </source>
</reference>
<dbReference type="Proteomes" id="UP000324800">
    <property type="component" value="Unassembled WGS sequence"/>
</dbReference>
<protein>
    <submittedName>
        <fullName evidence="1">Uncharacterized protein</fullName>
    </submittedName>
</protein>
<comment type="caution">
    <text evidence="1">The sequence shown here is derived from an EMBL/GenBank/DDBJ whole genome shotgun (WGS) entry which is preliminary data.</text>
</comment>
<dbReference type="AlphaFoldDB" id="A0A5J4RM67"/>
<gene>
    <name evidence="1" type="ORF">EZS28_053038</name>
</gene>
<name>A0A5J4RM67_9EUKA</name>
<organism evidence="1 2">
    <name type="scientific">Streblomastix strix</name>
    <dbReference type="NCBI Taxonomy" id="222440"/>
    <lineage>
        <taxon>Eukaryota</taxon>
        <taxon>Metamonada</taxon>
        <taxon>Preaxostyla</taxon>
        <taxon>Oxymonadida</taxon>
        <taxon>Streblomastigidae</taxon>
        <taxon>Streblomastix</taxon>
    </lineage>
</organism>
<sequence length="85" mass="9365">MEKDGSLKKLFNVFNNTGFKDKEINSNAAISIGYLFKAIPIPIPIENGSDIINHLKIKINHLNPFIVDNSLSALISLAQCQGLLK</sequence>
<proteinExistence type="predicted"/>
<accession>A0A5J4RM67</accession>
<evidence type="ECO:0000313" key="1">
    <source>
        <dbReference type="EMBL" id="KAA6334674.1"/>
    </source>
</evidence>